<sequence>MERVLCAPAANVAAAAAAAAAATLKLPPPSPIRTNSKLRLCAIVSRDDVSSGGITVPVANQVHIAGAAKSHSKNAFENVFGPDAAQDRICSSVLPELVQGVFNGQDCAFVAMGGKSRGKECLLYGAPPSCAGIFQTAITSIFKVTDEYRVSKPDTRYQIRMSAVQYSQRENQLTDLLSPFNSDPRRKAVRIVDDPRAGALLENESEIRVDSPDLALFYLNTVADHRVVEDEETYRTSHVFVFLSVYAYRTGTNELEGGRRRLAIIDLGLGERNSQRGELTMPAIGSILLALVQGQKHLPARENCLSQLLKCAMCPSRLTTFMCSFAEKTDDNENVVQLASKLARAKRNTRKNKLLSDTASSHSSGVPRSEIESGSEVSGAETVIFLGPSSRGVHRSTSIYPPSSPSISSKLTQTSGSSTRTCTGSIPPILKGHTPFLSPSLRLYDDLCSPPGTSGDGSMTMTHDLTVFGGHCTQHRNDFGVTIASSPKRSRSCNLDDDKRQAIMQWVDTCEPLMSPDDEENTGDRPREILSYPLEDIIEQDEESLRDSIRSKCGTDSHPLSILSREDIEKIISTTDTTTHEAGSDEDALERAMAASVSSIRSHDILAKLNEDLAAKDASLTATSATTPSEMDLYRRASHLEDYATEKIKELEEERMKKKRGKLMLNCCQNSMMSSGSTVVDWSAIEKRRQAEKEKEELEKRKNELRKRREELKLEADEIRREKEQIDKELNGRSLPSVIARQITQQLQGLSIGSKPSQKNRAPSDSLPTTPTVHKRLISPPVRTPSLTNCAAPTLPSPSHQIRNGHLRGQWVDGMHIRKSSKPRTDRRERKLSEENRREKTSIPSPYSKVTDPRLVDGPPSSGRGSDDAASQCREKKRQSYSASSGYESAAGDYHAAYYLRKDSRFDKKKVVDKRLGLGREADNLREQQRRLRKELQEAKAIIGQVDDARAICHDTKHSGISQATLVDTLKQENRILEKRLTACRNHTMFVTTFL</sequence>
<comment type="subcellular location">
    <subcellularLocation>
        <location evidence="1">Cytoplasm</location>
        <location evidence="1">Cytoskeleton</location>
    </subcellularLocation>
</comment>
<keyword evidence="2" id="KW-0547">Nucleotide-binding</keyword>
<comment type="caution">
    <text evidence="5">Lacks conserved residue(s) required for the propagation of feature annotation.</text>
</comment>
<comment type="caution">
    <text evidence="9">The sequence shown here is derived from an EMBL/GenBank/DDBJ whole genome shotgun (WGS) entry which is preliminary data.</text>
</comment>
<keyword evidence="4" id="KW-0963">Cytoplasm</keyword>
<organism evidence="9 10">
    <name type="scientific">Necator americanus</name>
    <name type="common">Human hookworm</name>
    <dbReference type="NCBI Taxonomy" id="51031"/>
    <lineage>
        <taxon>Eukaryota</taxon>
        <taxon>Metazoa</taxon>
        <taxon>Ecdysozoa</taxon>
        <taxon>Nematoda</taxon>
        <taxon>Chromadorea</taxon>
        <taxon>Rhabditida</taxon>
        <taxon>Rhabditina</taxon>
        <taxon>Rhabditomorpha</taxon>
        <taxon>Strongyloidea</taxon>
        <taxon>Ancylostomatidae</taxon>
        <taxon>Bunostominae</taxon>
        <taxon>Necator</taxon>
    </lineage>
</organism>
<evidence type="ECO:0000256" key="1">
    <source>
        <dbReference type="ARBA" id="ARBA00004245"/>
    </source>
</evidence>
<protein>
    <recommendedName>
        <fullName evidence="8">Kinesin motor domain-containing protein</fullName>
    </recommendedName>
</protein>
<evidence type="ECO:0000256" key="5">
    <source>
        <dbReference type="PROSITE-ProRule" id="PRU00283"/>
    </source>
</evidence>
<evidence type="ECO:0000259" key="8">
    <source>
        <dbReference type="PROSITE" id="PS50067"/>
    </source>
</evidence>
<dbReference type="Proteomes" id="UP001303046">
    <property type="component" value="Unassembled WGS sequence"/>
</dbReference>
<feature type="compositionally biased region" description="Polar residues" evidence="7">
    <location>
        <begin position="785"/>
        <end position="802"/>
    </location>
</feature>
<dbReference type="SUPFAM" id="SSF52540">
    <property type="entry name" value="P-loop containing nucleoside triphosphate hydrolases"/>
    <property type="match status" value="1"/>
</dbReference>
<comment type="similarity">
    <text evidence="5">Belongs to the TRAFAC class myosin-kinesin ATPase superfamily. Kinesin family.</text>
</comment>
<dbReference type="InterPro" id="IPR027640">
    <property type="entry name" value="Kinesin-like_fam"/>
</dbReference>
<evidence type="ECO:0000256" key="4">
    <source>
        <dbReference type="ARBA" id="ARBA00023212"/>
    </source>
</evidence>
<feature type="domain" description="Kinesin motor" evidence="8">
    <location>
        <begin position="31"/>
        <end position="348"/>
    </location>
</feature>
<accession>A0ABR1DWT9</accession>
<feature type="region of interest" description="Disordered" evidence="7">
    <location>
        <begin position="394"/>
        <end position="426"/>
    </location>
</feature>
<evidence type="ECO:0000256" key="2">
    <source>
        <dbReference type="ARBA" id="ARBA00022741"/>
    </source>
</evidence>
<feature type="coiled-coil region" evidence="6">
    <location>
        <begin position="915"/>
        <end position="987"/>
    </location>
</feature>
<dbReference type="InterPro" id="IPR001752">
    <property type="entry name" value="Kinesin_motor_dom"/>
</dbReference>
<keyword evidence="6" id="KW-0175">Coiled coil</keyword>
<dbReference type="PANTHER" id="PTHR21608">
    <property type="entry name" value="KINESIN-LIKE PROTEIN CG14535"/>
    <property type="match status" value="1"/>
</dbReference>
<proteinExistence type="inferred from homology"/>
<evidence type="ECO:0000256" key="7">
    <source>
        <dbReference type="SAM" id="MobiDB-lite"/>
    </source>
</evidence>
<dbReference type="Gene3D" id="3.40.850.10">
    <property type="entry name" value="Kinesin motor domain"/>
    <property type="match status" value="1"/>
</dbReference>
<keyword evidence="4" id="KW-0206">Cytoskeleton</keyword>
<dbReference type="PANTHER" id="PTHR21608:SF7">
    <property type="entry name" value="KINESIN-LIKE PROTEIN CG14535"/>
    <property type="match status" value="1"/>
</dbReference>
<dbReference type="SMART" id="SM00129">
    <property type="entry name" value="KISc"/>
    <property type="match status" value="1"/>
</dbReference>
<evidence type="ECO:0000313" key="10">
    <source>
        <dbReference type="Proteomes" id="UP001303046"/>
    </source>
</evidence>
<dbReference type="InterPro" id="IPR027417">
    <property type="entry name" value="P-loop_NTPase"/>
</dbReference>
<reference evidence="9 10" key="1">
    <citation type="submission" date="2023-08" db="EMBL/GenBank/DDBJ databases">
        <title>A Necator americanus chromosomal reference genome.</title>
        <authorList>
            <person name="Ilik V."/>
            <person name="Petrzelkova K.J."/>
            <person name="Pardy F."/>
            <person name="Fuh T."/>
            <person name="Niatou-Singa F.S."/>
            <person name="Gouil Q."/>
            <person name="Baker L."/>
            <person name="Ritchie M.E."/>
            <person name="Jex A.R."/>
            <person name="Gazzola D."/>
            <person name="Li H."/>
            <person name="Toshio Fujiwara R."/>
            <person name="Zhan B."/>
            <person name="Aroian R.V."/>
            <person name="Pafco B."/>
            <person name="Schwarz E.M."/>
        </authorList>
    </citation>
    <scope>NUCLEOTIDE SEQUENCE [LARGE SCALE GENOMIC DNA]</scope>
    <source>
        <strain evidence="9 10">Aroian</strain>
        <tissue evidence="9">Whole animal</tissue>
    </source>
</reference>
<feature type="coiled-coil region" evidence="6">
    <location>
        <begin position="681"/>
        <end position="729"/>
    </location>
</feature>
<evidence type="ECO:0000256" key="6">
    <source>
        <dbReference type="SAM" id="Coils"/>
    </source>
</evidence>
<evidence type="ECO:0000256" key="3">
    <source>
        <dbReference type="ARBA" id="ARBA00022840"/>
    </source>
</evidence>
<keyword evidence="3" id="KW-0067">ATP-binding</keyword>
<feature type="compositionally biased region" description="Polar residues" evidence="7">
    <location>
        <begin position="750"/>
        <end position="772"/>
    </location>
</feature>
<feature type="compositionally biased region" description="Low complexity" evidence="7">
    <location>
        <begin position="396"/>
        <end position="425"/>
    </location>
</feature>
<dbReference type="InterPro" id="IPR036961">
    <property type="entry name" value="Kinesin_motor_dom_sf"/>
</dbReference>
<gene>
    <name evidence="9" type="primary">Necator_chrV.g18367</name>
    <name evidence="9" type="ORF">RB195_013576</name>
</gene>
<feature type="compositionally biased region" description="Polar residues" evidence="7">
    <location>
        <begin position="355"/>
        <end position="366"/>
    </location>
</feature>
<keyword evidence="10" id="KW-1185">Reference proteome</keyword>
<feature type="compositionally biased region" description="Basic and acidic residues" evidence="7">
    <location>
        <begin position="823"/>
        <end position="841"/>
    </location>
</feature>
<feature type="region of interest" description="Disordered" evidence="7">
    <location>
        <begin position="750"/>
        <end position="887"/>
    </location>
</feature>
<dbReference type="PROSITE" id="PS50067">
    <property type="entry name" value="KINESIN_MOTOR_2"/>
    <property type="match status" value="1"/>
</dbReference>
<dbReference type="EMBL" id="JAVFWL010000005">
    <property type="protein sequence ID" value="KAK6754673.1"/>
    <property type="molecule type" value="Genomic_DNA"/>
</dbReference>
<dbReference type="Pfam" id="PF00225">
    <property type="entry name" value="Kinesin"/>
    <property type="match status" value="1"/>
</dbReference>
<name>A0ABR1DWT9_NECAM</name>
<feature type="region of interest" description="Disordered" evidence="7">
    <location>
        <begin position="349"/>
        <end position="377"/>
    </location>
</feature>
<evidence type="ECO:0000313" key="9">
    <source>
        <dbReference type="EMBL" id="KAK6754673.1"/>
    </source>
</evidence>